<evidence type="ECO:0000313" key="2">
    <source>
        <dbReference type="Proteomes" id="UP001289066"/>
    </source>
</evidence>
<feature type="non-terminal residue" evidence="1">
    <location>
        <position position="1"/>
    </location>
</feature>
<organism evidence="1 2">
    <name type="scientific">Clostridium perfringens</name>
    <dbReference type="NCBI Taxonomy" id="1502"/>
    <lineage>
        <taxon>Bacteria</taxon>
        <taxon>Bacillati</taxon>
        <taxon>Bacillota</taxon>
        <taxon>Clostridia</taxon>
        <taxon>Eubacteriales</taxon>
        <taxon>Clostridiaceae</taxon>
        <taxon>Clostridium</taxon>
    </lineage>
</organism>
<dbReference type="InterPro" id="IPR008995">
    <property type="entry name" value="Mo/tungstate-bd_C_term_dom"/>
</dbReference>
<dbReference type="Proteomes" id="UP001289066">
    <property type="component" value="Unassembled WGS sequence"/>
</dbReference>
<accession>A0AAW9IXM4</accession>
<dbReference type="AlphaFoldDB" id="A0AAW9IXM4"/>
<sequence length="69" mass="7870">IKIVSSDKGMLKGTVKSIIFKGVHYEIEVEEGNNKWIIHNTKFAEVNSVIGLDIYPEDIHIMRKVSNNE</sequence>
<protein>
    <submittedName>
        <fullName evidence="1">Spermidine/putrescine ABC transporter ATP-binding protein</fullName>
    </submittedName>
</protein>
<dbReference type="SUPFAM" id="SSF50331">
    <property type="entry name" value="MOP-like"/>
    <property type="match status" value="1"/>
</dbReference>
<evidence type="ECO:0000313" key="1">
    <source>
        <dbReference type="EMBL" id="MDZ5034659.1"/>
    </source>
</evidence>
<name>A0AAW9IXM4_CLOPF</name>
<keyword evidence="1" id="KW-0067">ATP-binding</keyword>
<reference evidence="1" key="1">
    <citation type="submission" date="2019-11" db="EMBL/GenBank/DDBJ databases">
        <title>Characterization of Clostridium perfringens isolates from swine manure treated agricultural soils.</title>
        <authorList>
            <person name="Wushke S.T."/>
        </authorList>
    </citation>
    <scope>NUCLEOTIDE SEQUENCE</scope>
    <source>
        <strain evidence="1">X15</strain>
    </source>
</reference>
<comment type="caution">
    <text evidence="1">The sequence shown here is derived from an EMBL/GenBank/DDBJ whole genome shotgun (WGS) entry which is preliminary data.</text>
</comment>
<proteinExistence type="predicted"/>
<keyword evidence="1" id="KW-0547">Nucleotide-binding</keyword>
<gene>
    <name evidence="1" type="ORF">GNF81_18360</name>
</gene>
<dbReference type="GO" id="GO:0005524">
    <property type="term" value="F:ATP binding"/>
    <property type="evidence" value="ECO:0007669"/>
    <property type="project" value="UniProtKB-KW"/>
</dbReference>
<dbReference type="EMBL" id="WNVG01000777">
    <property type="protein sequence ID" value="MDZ5034659.1"/>
    <property type="molecule type" value="Genomic_DNA"/>
</dbReference>